<gene>
    <name evidence="16" type="ORF">ONB1V03_LOCUS3377</name>
</gene>
<keyword evidence="9" id="KW-0446">Lipid-binding</keyword>
<evidence type="ECO:0000313" key="17">
    <source>
        <dbReference type="Proteomes" id="UP000728032"/>
    </source>
</evidence>
<comment type="subcellular location">
    <subcellularLocation>
        <location evidence="3">Cytoplasm</location>
    </subcellularLocation>
    <subcellularLocation>
        <location evidence="2">Mitochondrion matrix</location>
    </subcellularLocation>
    <subcellularLocation>
        <location evidence="1">Mitochondrion outer membrane</location>
    </subcellularLocation>
</comment>
<dbReference type="PANTHER" id="PTHR21771">
    <property type="entry name" value="MITOCHONDRIA-EATING PROTEIN-RELATED"/>
    <property type="match status" value="1"/>
</dbReference>
<dbReference type="EMBL" id="OC915808">
    <property type="protein sequence ID" value="CAD7642023.1"/>
    <property type="molecule type" value="Genomic_DNA"/>
</dbReference>
<evidence type="ECO:0000313" key="16">
    <source>
        <dbReference type="EMBL" id="CAD7642023.1"/>
    </source>
</evidence>
<evidence type="ECO:0000256" key="13">
    <source>
        <dbReference type="SAM" id="Coils"/>
    </source>
</evidence>
<evidence type="ECO:0000259" key="15">
    <source>
        <dbReference type="Pfam" id="PF16026"/>
    </source>
</evidence>
<evidence type="ECO:0000256" key="5">
    <source>
        <dbReference type="ARBA" id="ARBA00019863"/>
    </source>
</evidence>
<feature type="compositionally biased region" description="Polar residues" evidence="14">
    <location>
        <begin position="543"/>
        <end position="553"/>
    </location>
</feature>
<dbReference type="GO" id="GO:0035695">
    <property type="term" value="P:mitophagy by internal vacuole formation"/>
    <property type="evidence" value="ECO:0007669"/>
    <property type="project" value="TreeGrafter"/>
</dbReference>
<protein>
    <recommendedName>
        <fullName evidence="5">Mitochondria-eating protein</fullName>
    </recommendedName>
    <alternativeName>
        <fullName evidence="12">Spermatogenesis-associated protein 18</fullName>
    </alternativeName>
</protein>
<dbReference type="AlphaFoldDB" id="A0A7R9QDP2"/>
<dbReference type="GO" id="GO:0005759">
    <property type="term" value="C:mitochondrial matrix"/>
    <property type="evidence" value="ECO:0007669"/>
    <property type="project" value="UniProtKB-SubCell"/>
</dbReference>
<dbReference type="PANTHER" id="PTHR21771:SF1">
    <property type="entry name" value="MITOCHONDRIA-EATING PROTEIN"/>
    <property type="match status" value="1"/>
</dbReference>
<evidence type="ECO:0000256" key="14">
    <source>
        <dbReference type="SAM" id="MobiDB-lite"/>
    </source>
</evidence>
<keyword evidence="7" id="KW-1000">Mitochondrion outer membrane</keyword>
<keyword evidence="11" id="KW-0472">Membrane</keyword>
<feature type="region of interest" description="Disordered" evidence="14">
    <location>
        <begin position="530"/>
        <end position="589"/>
    </location>
</feature>
<feature type="compositionally biased region" description="Low complexity" evidence="14">
    <location>
        <begin position="92"/>
        <end position="102"/>
    </location>
</feature>
<dbReference type="InterPro" id="IPR026169">
    <property type="entry name" value="MIEAP"/>
</dbReference>
<evidence type="ECO:0000256" key="1">
    <source>
        <dbReference type="ARBA" id="ARBA00004294"/>
    </source>
</evidence>
<dbReference type="GO" id="GO:0005741">
    <property type="term" value="C:mitochondrial outer membrane"/>
    <property type="evidence" value="ECO:0007669"/>
    <property type="project" value="UniProtKB-SubCell"/>
</dbReference>
<name>A0A7R9QDP2_9ACAR</name>
<evidence type="ECO:0000256" key="6">
    <source>
        <dbReference type="ARBA" id="ARBA00022490"/>
    </source>
</evidence>
<evidence type="ECO:0000256" key="7">
    <source>
        <dbReference type="ARBA" id="ARBA00022787"/>
    </source>
</evidence>
<sequence>MTSNSSVSLYHNPSPLTIENLSKGVNHHKLNIYNARYHGGNPAMSNSRYGNGAPLSHMISHYIGSNDLHNSQSLTQNSHSSQSRAQTHHSQHNQQSHQPLSSVVNRIRPEKSNRRNVQKLTWRSSQWVKGFDGDDEDYDNSHINSMTITDVSTTVAIRRILLLYENLQFREAANFINRLNYSTFKAIITDLPIDVFVESIPNSLPILEALYAKVFLSASDGLTLSFKFLHPENVMMQMVRLFALQSPSIPENANCLLQCIQERLDTNHPAVVSCRKLLKVIILCEPGLRKQIYCKKRSLDRAIEGMGHHGLVGTSDEKLMNLHEALKLEFERVIQHYKIAVQKLEELALAKNKEPITSSLSQGPAPTNSSHQRLLSLRQDEIQERLIKNKTLLNAIEPCSLTNHSLQILLAILQKRIDYDKEVLFQFTQLRKEYSSLSPNSSAHNPIDKEAIVAPVLMRFSHGCGQVLNLIKEVHGSDTVDNDDSSDISGYHSDSDSALIMNSPLNIPNCKATKKYNTVLYRSVRVKSNRPSARRLVSGGSAGSDTRSDTQSFSDSGKSDNSGGNGLDPKFASDTVSNGSRRDSSGDSCVTVKGSIWTQRVEDTSELDVLRRELVKCKQTIFELQEKERKLKDRLAEQSQRMLERGVRFENVCLGDRRPTALIRRYGNLYAQARVDTLDALDSLQALRDADELKSKLLFSVVVLAFRSVQHLLVDIKHRLNQLLQIADSLEVPTIDPSVKELDSSVNSYLRSTTDRFDVNKNVEEVCTQIWATLYDYPCLKSCDVLVTYVRDCIKLAWALSIQNPPFVIEYETRSFRRDMHIKFHSSNQDSDVIKTYLWPALLEEATNGPCVHKGVVIT</sequence>
<evidence type="ECO:0000256" key="12">
    <source>
        <dbReference type="ARBA" id="ARBA00032687"/>
    </source>
</evidence>
<feature type="compositionally biased region" description="Polar residues" evidence="14">
    <location>
        <begin position="67"/>
        <end position="85"/>
    </location>
</feature>
<evidence type="ECO:0000256" key="2">
    <source>
        <dbReference type="ARBA" id="ARBA00004305"/>
    </source>
</evidence>
<accession>A0A7R9QDP2</accession>
<feature type="region of interest" description="Disordered" evidence="14">
    <location>
        <begin position="66"/>
        <end position="104"/>
    </location>
</feature>
<dbReference type="Pfam" id="PF16026">
    <property type="entry name" value="MIEAP"/>
    <property type="match status" value="1"/>
</dbReference>
<reference evidence="16" key="1">
    <citation type="submission" date="2020-11" db="EMBL/GenBank/DDBJ databases">
        <authorList>
            <person name="Tran Van P."/>
        </authorList>
    </citation>
    <scope>NUCLEOTIDE SEQUENCE</scope>
</reference>
<feature type="domain" description="Mitochondria-eating protein C-terminal" evidence="15">
    <location>
        <begin position="658"/>
        <end position="859"/>
    </location>
</feature>
<keyword evidence="6" id="KW-0963">Cytoplasm</keyword>
<evidence type="ECO:0000256" key="11">
    <source>
        <dbReference type="ARBA" id="ARBA00023136"/>
    </source>
</evidence>
<dbReference type="OrthoDB" id="6047381at2759"/>
<evidence type="ECO:0000256" key="8">
    <source>
        <dbReference type="ARBA" id="ARBA00023054"/>
    </source>
</evidence>
<feature type="coiled-coil region" evidence="13">
    <location>
        <begin position="607"/>
        <end position="641"/>
    </location>
</feature>
<evidence type="ECO:0000256" key="9">
    <source>
        <dbReference type="ARBA" id="ARBA00023121"/>
    </source>
</evidence>
<keyword evidence="10" id="KW-0496">Mitochondrion</keyword>
<dbReference type="InterPro" id="IPR031981">
    <property type="entry name" value="MIEAP_C"/>
</dbReference>
<dbReference type="Proteomes" id="UP000728032">
    <property type="component" value="Unassembled WGS sequence"/>
</dbReference>
<dbReference type="GO" id="GO:0035694">
    <property type="term" value="P:mitochondrial protein catabolic process"/>
    <property type="evidence" value="ECO:0007669"/>
    <property type="project" value="InterPro"/>
</dbReference>
<comment type="similarity">
    <text evidence="4">Belongs to the MIEAP family.</text>
</comment>
<keyword evidence="8 13" id="KW-0175">Coiled coil</keyword>
<dbReference type="GO" id="GO:0008289">
    <property type="term" value="F:lipid binding"/>
    <property type="evidence" value="ECO:0007669"/>
    <property type="project" value="UniProtKB-KW"/>
</dbReference>
<evidence type="ECO:0000256" key="10">
    <source>
        <dbReference type="ARBA" id="ARBA00023128"/>
    </source>
</evidence>
<organism evidence="16">
    <name type="scientific">Oppiella nova</name>
    <dbReference type="NCBI Taxonomy" id="334625"/>
    <lineage>
        <taxon>Eukaryota</taxon>
        <taxon>Metazoa</taxon>
        <taxon>Ecdysozoa</taxon>
        <taxon>Arthropoda</taxon>
        <taxon>Chelicerata</taxon>
        <taxon>Arachnida</taxon>
        <taxon>Acari</taxon>
        <taxon>Acariformes</taxon>
        <taxon>Sarcoptiformes</taxon>
        <taxon>Oribatida</taxon>
        <taxon>Brachypylina</taxon>
        <taxon>Oppioidea</taxon>
        <taxon>Oppiidae</taxon>
        <taxon>Oppiella</taxon>
    </lineage>
</organism>
<keyword evidence="17" id="KW-1185">Reference proteome</keyword>
<dbReference type="EMBL" id="CAJPVJ010000983">
    <property type="protein sequence ID" value="CAG2163813.1"/>
    <property type="molecule type" value="Genomic_DNA"/>
</dbReference>
<evidence type="ECO:0000256" key="4">
    <source>
        <dbReference type="ARBA" id="ARBA00008233"/>
    </source>
</evidence>
<evidence type="ECO:0000256" key="3">
    <source>
        <dbReference type="ARBA" id="ARBA00004496"/>
    </source>
</evidence>
<proteinExistence type="inferred from homology"/>